<feature type="signal peptide" evidence="2">
    <location>
        <begin position="1"/>
        <end position="18"/>
    </location>
</feature>
<dbReference type="Pfam" id="PF09839">
    <property type="entry name" value="DUF2066"/>
    <property type="match status" value="1"/>
</dbReference>
<evidence type="ECO:0008006" key="5">
    <source>
        <dbReference type="Google" id="ProtNLM"/>
    </source>
</evidence>
<name>A0A1R4B069_9VIBR</name>
<dbReference type="OrthoDB" id="6195299at2"/>
<dbReference type="STRING" id="1918946.VPAL9027_00237"/>
<accession>A0A1R4B069</accession>
<sequence>MRYLALLLIGFMSLPAAAVTKVDLYHTQVTVDPQSGQSDNQIRIQGMEQVLVRATGSKSALQNSVVKKALNHNSQYLTQTSSTNNDQGQEVVKLGFSPVHIHKLLTQAQLPFWPEQRPTILVWLVKDTDYDRRIIWEHSASKLLQNMHKEATVRGLPLTVPVGDFSDVTDLSTTDLWGGFTDAIGKASARYPTDAIMVVQAEGDDLHWTLYDQSAHELQDDFKEPITGQASGDEAINIMVDTISDYYAKQGAVKVAEQSSQSLSADFSHVTKAQDFFNIEKMLTSLSSVASVSVQHIQGDDVQYRIHLLTQPEVFKQEVLRNSMVQSSDEQSGWMTVEDVPQFAQQNSQVDETGLASSSETDDKSAMTINSGGSQSLGETSSEESQDTQPATPTMPTMHFIWNE</sequence>
<organism evidence="3 4">
    <name type="scientific">Vibrio palustris</name>
    <dbReference type="NCBI Taxonomy" id="1918946"/>
    <lineage>
        <taxon>Bacteria</taxon>
        <taxon>Pseudomonadati</taxon>
        <taxon>Pseudomonadota</taxon>
        <taxon>Gammaproteobacteria</taxon>
        <taxon>Vibrionales</taxon>
        <taxon>Vibrionaceae</taxon>
        <taxon>Vibrio</taxon>
    </lineage>
</organism>
<evidence type="ECO:0000256" key="2">
    <source>
        <dbReference type="SAM" id="SignalP"/>
    </source>
</evidence>
<feature type="chain" id="PRO_5012074134" description="DUF2066 domain-containing protein" evidence="2">
    <location>
        <begin position="19"/>
        <end position="404"/>
    </location>
</feature>
<feature type="compositionally biased region" description="Polar residues" evidence="1">
    <location>
        <begin position="367"/>
        <end position="380"/>
    </location>
</feature>
<evidence type="ECO:0000256" key="1">
    <source>
        <dbReference type="SAM" id="MobiDB-lite"/>
    </source>
</evidence>
<feature type="region of interest" description="Disordered" evidence="1">
    <location>
        <begin position="346"/>
        <end position="404"/>
    </location>
</feature>
<dbReference type="Proteomes" id="UP000189475">
    <property type="component" value="Unassembled WGS sequence"/>
</dbReference>
<evidence type="ECO:0000313" key="4">
    <source>
        <dbReference type="Proteomes" id="UP000189475"/>
    </source>
</evidence>
<dbReference type="RefSeq" id="WP_077311494.1">
    <property type="nucleotide sequence ID" value="NZ_AP024887.1"/>
</dbReference>
<gene>
    <name evidence="3" type="ORF">VPAL9027_00237</name>
</gene>
<protein>
    <recommendedName>
        <fullName evidence="5">DUF2066 domain-containing protein</fullName>
    </recommendedName>
</protein>
<feature type="compositionally biased region" description="Polar residues" evidence="1">
    <location>
        <begin position="346"/>
        <end position="359"/>
    </location>
</feature>
<dbReference type="EMBL" id="FUFT01000001">
    <property type="protein sequence ID" value="SJL82312.1"/>
    <property type="molecule type" value="Genomic_DNA"/>
</dbReference>
<evidence type="ECO:0000313" key="3">
    <source>
        <dbReference type="EMBL" id="SJL82312.1"/>
    </source>
</evidence>
<reference evidence="3 4" key="1">
    <citation type="submission" date="2017-02" db="EMBL/GenBank/DDBJ databases">
        <authorList>
            <person name="Peterson S.W."/>
        </authorList>
    </citation>
    <scope>NUCLEOTIDE SEQUENCE [LARGE SCALE GENOMIC DNA]</scope>
    <source>
        <strain evidence="3 4">CECT 9027</strain>
    </source>
</reference>
<keyword evidence="4" id="KW-1185">Reference proteome</keyword>
<dbReference type="AlphaFoldDB" id="A0A1R4B069"/>
<dbReference type="InterPro" id="IPR018642">
    <property type="entry name" value="DUF2066"/>
</dbReference>
<proteinExistence type="predicted"/>
<keyword evidence="2" id="KW-0732">Signal</keyword>